<dbReference type="Gene3D" id="3.50.50.60">
    <property type="entry name" value="FAD/NAD(P)-binding domain"/>
    <property type="match status" value="1"/>
</dbReference>
<sequence>MTQDSCGAEGPVWDLLVIGGGINGVAIARDAAGRGLRVCLCEQDDLAAHTSSASTKLIHGGLRYLEQHDFGLVRHALRERELLLRLAPHIVRPQRFVLPYHAGLRPRWLIRLGLFLYDHLFLGRSLPASRAIDLRRHPAGGALKQVYRHGFEYTDCRVSDARLTVLTAMDARERGAGILTHTRCTGLQRDRAGWTAELRQRPGGAVLRLRARAVVNAAGPWVDRVRALPAGGGTTGRLRFVKGSHLVVRRLVDHDFAYLFQAGDGRVLFAIPFERDFTLLGTTEVELPGPAESPRITADETDYICRTASEYLRTPVLPEQVVWSYSGVRPLYDDAHGDASAVSRDYHLALEGGEAPLLSVYGGKITTHRRLAEEALALLQGAIELPGGPWTATSTLPGGDLPGADPESFLADCRRRWPWLEGELLARYAGTYGTRLSRLLRGCTTMADLGRHFGGGLHQREVDYLMDQEFAFHADDVVWRRTWCGLRMDARQIGELESWMEKKRPRESRARNP</sequence>
<dbReference type="PANTHER" id="PTHR11985">
    <property type="entry name" value="GLYCEROL-3-PHOSPHATE DEHYDROGENASE"/>
    <property type="match status" value="1"/>
</dbReference>
<organism evidence="7">
    <name type="scientific">Sedimenticola thiotaurini</name>
    <dbReference type="NCBI Taxonomy" id="1543721"/>
    <lineage>
        <taxon>Bacteria</taxon>
        <taxon>Pseudomonadati</taxon>
        <taxon>Pseudomonadota</taxon>
        <taxon>Gammaproteobacteria</taxon>
        <taxon>Chromatiales</taxon>
        <taxon>Sedimenticolaceae</taxon>
        <taxon>Sedimenticola</taxon>
    </lineage>
</organism>
<protein>
    <submittedName>
        <fullName evidence="7">Glycerol-3-phosphate dehydrogenase</fullName>
        <ecNumber evidence="7">1.1.5.3</ecNumber>
    </submittedName>
</protein>
<name>A0A831W9D9_9GAMM</name>
<dbReference type="Pfam" id="PF01266">
    <property type="entry name" value="DAO"/>
    <property type="match status" value="1"/>
</dbReference>
<dbReference type="EMBL" id="DRKP01000012">
    <property type="protein sequence ID" value="HEB95017.1"/>
    <property type="molecule type" value="Genomic_DNA"/>
</dbReference>
<dbReference type="GO" id="GO:0004368">
    <property type="term" value="F:glycerol-3-phosphate dehydrogenase (quinone) activity"/>
    <property type="evidence" value="ECO:0007669"/>
    <property type="project" value="UniProtKB-EC"/>
</dbReference>
<evidence type="ECO:0000259" key="6">
    <source>
        <dbReference type="Pfam" id="PF01266"/>
    </source>
</evidence>
<evidence type="ECO:0000313" key="7">
    <source>
        <dbReference type="EMBL" id="HEB95017.1"/>
    </source>
</evidence>
<dbReference type="PRINTS" id="PR01001">
    <property type="entry name" value="FADG3PDH"/>
</dbReference>
<dbReference type="Proteomes" id="UP000886251">
    <property type="component" value="Unassembled WGS sequence"/>
</dbReference>
<comment type="caution">
    <text evidence="7">The sequence shown here is derived from an EMBL/GenBank/DDBJ whole genome shotgun (WGS) entry which is preliminary data.</text>
</comment>
<dbReference type="PANTHER" id="PTHR11985:SF15">
    <property type="entry name" value="GLYCEROL-3-PHOSPHATE DEHYDROGENASE, MITOCHONDRIAL"/>
    <property type="match status" value="1"/>
</dbReference>
<dbReference type="AlphaFoldDB" id="A0A831W9D9"/>
<keyword evidence="5 7" id="KW-0560">Oxidoreductase</keyword>
<dbReference type="Gene3D" id="3.30.9.10">
    <property type="entry name" value="D-Amino Acid Oxidase, subunit A, domain 2"/>
    <property type="match status" value="1"/>
</dbReference>
<reference evidence="7" key="1">
    <citation type="journal article" date="2020" name="mSystems">
        <title>Genome- and Community-Level Interaction Insights into Carbon Utilization and Element Cycling Functions of Hydrothermarchaeota in Hydrothermal Sediment.</title>
        <authorList>
            <person name="Zhou Z."/>
            <person name="Liu Y."/>
            <person name="Xu W."/>
            <person name="Pan J."/>
            <person name="Luo Z.H."/>
            <person name="Li M."/>
        </authorList>
    </citation>
    <scope>NUCLEOTIDE SEQUENCE [LARGE SCALE GENOMIC DNA]</scope>
    <source>
        <strain evidence="7">HyVt-443</strain>
    </source>
</reference>
<dbReference type="SUPFAM" id="SSF51905">
    <property type="entry name" value="FAD/NAD(P)-binding domain"/>
    <property type="match status" value="1"/>
</dbReference>
<evidence type="ECO:0000256" key="3">
    <source>
        <dbReference type="ARBA" id="ARBA00022630"/>
    </source>
</evidence>
<dbReference type="NCBIfam" id="NF008899">
    <property type="entry name" value="PRK12266.1"/>
    <property type="match status" value="1"/>
</dbReference>
<dbReference type="GO" id="GO:0046168">
    <property type="term" value="P:glycerol-3-phosphate catabolic process"/>
    <property type="evidence" value="ECO:0007669"/>
    <property type="project" value="TreeGrafter"/>
</dbReference>
<gene>
    <name evidence="7" type="ORF">ENI96_01135</name>
</gene>
<dbReference type="InterPro" id="IPR006076">
    <property type="entry name" value="FAD-dep_OxRdtase"/>
</dbReference>
<dbReference type="NCBIfam" id="NF009906">
    <property type="entry name" value="PRK13369.1"/>
    <property type="match status" value="1"/>
</dbReference>
<keyword evidence="3" id="KW-0285">Flavoprotein</keyword>
<dbReference type="Gene3D" id="1.10.8.870">
    <property type="entry name" value="Alpha-glycerophosphate oxidase, cap domain"/>
    <property type="match status" value="1"/>
</dbReference>
<dbReference type="EC" id="1.1.5.3" evidence="7"/>
<dbReference type="Gene3D" id="6.10.250.1890">
    <property type="match status" value="1"/>
</dbReference>
<dbReference type="InterPro" id="IPR038299">
    <property type="entry name" value="DAO_C_sf"/>
</dbReference>
<keyword evidence="4" id="KW-0274">FAD</keyword>
<accession>A0A831W9D9</accession>
<feature type="domain" description="FAD dependent oxidoreductase" evidence="6">
    <location>
        <begin position="14"/>
        <end position="368"/>
    </location>
</feature>
<dbReference type="InterPro" id="IPR000447">
    <property type="entry name" value="G3P_DH_FAD-dep"/>
</dbReference>
<comment type="similarity">
    <text evidence="2">Belongs to the FAD-dependent glycerol-3-phosphate dehydrogenase family.</text>
</comment>
<evidence type="ECO:0000256" key="1">
    <source>
        <dbReference type="ARBA" id="ARBA00001974"/>
    </source>
</evidence>
<evidence type="ECO:0000256" key="5">
    <source>
        <dbReference type="ARBA" id="ARBA00023002"/>
    </source>
</evidence>
<evidence type="ECO:0000256" key="4">
    <source>
        <dbReference type="ARBA" id="ARBA00022827"/>
    </source>
</evidence>
<comment type="cofactor">
    <cofactor evidence="1">
        <name>FAD</name>
        <dbReference type="ChEBI" id="CHEBI:57692"/>
    </cofactor>
</comment>
<dbReference type="InterPro" id="IPR036188">
    <property type="entry name" value="FAD/NAD-bd_sf"/>
</dbReference>
<proteinExistence type="inferred from homology"/>
<evidence type="ECO:0000256" key="2">
    <source>
        <dbReference type="ARBA" id="ARBA00007330"/>
    </source>
</evidence>